<dbReference type="GO" id="GO:0006400">
    <property type="term" value="P:tRNA modification"/>
    <property type="evidence" value="ECO:0007669"/>
    <property type="project" value="TreeGrafter"/>
</dbReference>
<keyword evidence="1" id="KW-0378">Hydrolase</keyword>
<dbReference type="InterPro" id="IPR019438">
    <property type="entry name" value="Q_salvage"/>
</dbReference>
<evidence type="ECO:0000256" key="1">
    <source>
        <dbReference type="RuleBase" id="RU365002"/>
    </source>
</evidence>
<comment type="function">
    <text evidence="1">Catalyzes the hydrolysis of queuosine 5'-phosphate, releasing the nucleobase queuine (q). Is required for salvage of queuine from exogenous queuosine (Q) that is imported and then converted to queuosine 5'-phosphate intracellularly.</text>
</comment>
<reference evidence="3" key="2">
    <citation type="submission" date="2015-01" db="EMBL/GenBank/DDBJ databases">
        <title>Evolutionary Origins and Diversification of the Mycorrhizal Mutualists.</title>
        <authorList>
            <consortium name="DOE Joint Genome Institute"/>
            <consortium name="Mycorrhizal Genomics Consortium"/>
            <person name="Kohler A."/>
            <person name="Kuo A."/>
            <person name="Nagy L.G."/>
            <person name="Floudas D."/>
            <person name="Copeland A."/>
            <person name="Barry K.W."/>
            <person name="Cichocki N."/>
            <person name="Veneault-Fourrey C."/>
            <person name="LaButti K."/>
            <person name="Lindquist E.A."/>
            <person name="Lipzen A."/>
            <person name="Lundell T."/>
            <person name="Morin E."/>
            <person name="Murat C."/>
            <person name="Riley R."/>
            <person name="Ohm R."/>
            <person name="Sun H."/>
            <person name="Tunlid A."/>
            <person name="Henrissat B."/>
            <person name="Grigoriev I.V."/>
            <person name="Hibbett D.S."/>
            <person name="Martin F."/>
        </authorList>
    </citation>
    <scope>NUCLEOTIDE SEQUENCE [LARGE SCALE GENOMIC DNA]</scope>
    <source>
        <strain evidence="3">LaAM-08-1</strain>
    </source>
</reference>
<evidence type="ECO:0000313" key="3">
    <source>
        <dbReference type="Proteomes" id="UP000054477"/>
    </source>
</evidence>
<dbReference type="AlphaFoldDB" id="A0A0C9YN31"/>
<dbReference type="Proteomes" id="UP000054477">
    <property type="component" value="Unassembled WGS sequence"/>
</dbReference>
<dbReference type="EC" id="3.2.2.-" evidence="1"/>
<comment type="similarity">
    <text evidence="1">Belongs to the QNG1 protein family.</text>
</comment>
<dbReference type="GO" id="GO:0016787">
    <property type="term" value="F:hydrolase activity"/>
    <property type="evidence" value="ECO:0007669"/>
    <property type="project" value="UniProtKB-KW"/>
</dbReference>
<proteinExistence type="inferred from homology"/>
<gene>
    <name evidence="2" type="ORF">K443DRAFT_127818</name>
</gene>
<keyword evidence="3" id="KW-1185">Reference proteome</keyword>
<dbReference type="PANTHER" id="PTHR21314">
    <property type="entry name" value="QUEUOSINE 5'-PHOSPHATE N-GLYCOSYLASE_HYDROLASE-RELATED"/>
    <property type="match status" value="1"/>
</dbReference>
<dbReference type="EMBL" id="KN838539">
    <property type="protein sequence ID" value="KIK09383.1"/>
    <property type="molecule type" value="Genomic_DNA"/>
</dbReference>
<evidence type="ECO:0000313" key="2">
    <source>
        <dbReference type="EMBL" id="KIK09383.1"/>
    </source>
</evidence>
<reference evidence="2 3" key="1">
    <citation type="submission" date="2014-04" db="EMBL/GenBank/DDBJ databases">
        <authorList>
            <consortium name="DOE Joint Genome Institute"/>
            <person name="Kuo A."/>
            <person name="Kohler A."/>
            <person name="Nagy L.G."/>
            <person name="Floudas D."/>
            <person name="Copeland A."/>
            <person name="Barry K.W."/>
            <person name="Cichocki N."/>
            <person name="Veneault-Fourrey C."/>
            <person name="LaButti K."/>
            <person name="Lindquist E.A."/>
            <person name="Lipzen A."/>
            <person name="Lundell T."/>
            <person name="Morin E."/>
            <person name="Murat C."/>
            <person name="Sun H."/>
            <person name="Tunlid A."/>
            <person name="Henrissat B."/>
            <person name="Grigoriev I.V."/>
            <person name="Hibbett D.S."/>
            <person name="Martin F."/>
            <person name="Nordberg H.P."/>
            <person name="Cantor M.N."/>
            <person name="Hua S.X."/>
        </authorList>
    </citation>
    <scope>NUCLEOTIDE SEQUENCE [LARGE SCALE GENOMIC DNA]</scope>
    <source>
        <strain evidence="2 3">LaAM-08-1</strain>
    </source>
</reference>
<accession>A0A0C9YN31</accession>
<dbReference type="OrthoDB" id="416777at2759"/>
<dbReference type="PANTHER" id="PTHR21314:SF1">
    <property type="entry name" value="QUEUOSINE SALVAGE PROTEIN"/>
    <property type="match status" value="1"/>
</dbReference>
<organism evidence="2 3">
    <name type="scientific">Laccaria amethystina LaAM-08-1</name>
    <dbReference type="NCBI Taxonomy" id="1095629"/>
    <lineage>
        <taxon>Eukaryota</taxon>
        <taxon>Fungi</taxon>
        <taxon>Dikarya</taxon>
        <taxon>Basidiomycota</taxon>
        <taxon>Agaricomycotina</taxon>
        <taxon>Agaricomycetes</taxon>
        <taxon>Agaricomycetidae</taxon>
        <taxon>Agaricales</taxon>
        <taxon>Agaricineae</taxon>
        <taxon>Hydnangiaceae</taxon>
        <taxon>Laccaria</taxon>
    </lineage>
</organism>
<comment type="catalytic activity">
    <reaction evidence="1">
        <text>queuosine 5'-phosphate + H2O = queuine + D-ribose 5-phosphate</text>
        <dbReference type="Rhea" id="RHEA:75387"/>
        <dbReference type="ChEBI" id="CHEBI:15377"/>
        <dbReference type="ChEBI" id="CHEBI:17433"/>
        <dbReference type="ChEBI" id="CHEBI:78346"/>
        <dbReference type="ChEBI" id="CHEBI:194371"/>
    </reaction>
    <physiologicalReaction direction="left-to-right" evidence="1">
        <dbReference type="Rhea" id="RHEA:75388"/>
    </physiologicalReaction>
</comment>
<protein>
    <recommendedName>
        <fullName evidence="1">Queuosine 5'-phosphate N-glycosylase/hydrolase</fullName>
        <ecNumber evidence="1">3.2.2.-</ecNumber>
    </recommendedName>
    <alternativeName>
        <fullName evidence="1">Queuosine-nucleotide N-glycosylase/hydrolase</fullName>
    </alternativeName>
</protein>
<dbReference type="HOGENOM" id="CLU_053189_0_0_1"/>
<name>A0A0C9YN31_9AGAR</name>
<sequence>MSLSFPSTGGYLSAIRQSSRNLRQAAGITISPQPLLSSPAFQRSFKNSNSGRGLALPLKFSSHLEELNLISVLALLNFGSGYCIPLHAQTGRGAWDSIRALVFSLYITSFDRGDFLSAQGMKAVNDSKIAELLAIPLHVERPHDTIRGVTIGELGGPLYEFVQLIVKVLNETGTILASSGYPNLGAFVAETLKDSSRGPTQPDANVDFVLERLIRTFPAFQDMSKVDGQEIYCFKKALFLMHVISVRFGSLCPPPFPIPSSTQIPVFADNVLPSLLIHLGVINISSSQSLASLFPGVGLEDNLKILLGPGSSANNDTTPNICQKGPVLNLNQAYILRAAAIDACELLVDAAHLLHDGGKDLPTWLKEITLSQLTMWLWAVAEDRPEYRVLGWFTVQGTTFF</sequence>